<comment type="caution">
    <text evidence="11">The sequence shown here is derived from an EMBL/GenBank/DDBJ whole genome shotgun (WGS) entry which is preliminary data.</text>
</comment>
<comment type="similarity">
    <text evidence="2">Belongs to the TsaE family.</text>
</comment>
<accession>A0A4R3J8F9</accession>
<evidence type="ECO:0000313" key="12">
    <source>
        <dbReference type="Proteomes" id="UP000295304"/>
    </source>
</evidence>
<dbReference type="GO" id="GO:0005524">
    <property type="term" value="F:ATP binding"/>
    <property type="evidence" value="ECO:0007669"/>
    <property type="project" value="UniProtKB-KW"/>
</dbReference>
<dbReference type="AlphaFoldDB" id="A0A4R3J8F9"/>
<evidence type="ECO:0000256" key="6">
    <source>
        <dbReference type="ARBA" id="ARBA00022723"/>
    </source>
</evidence>
<name>A0A4R3J8F9_9PROT</name>
<dbReference type="PANTHER" id="PTHR33540">
    <property type="entry name" value="TRNA THREONYLCARBAMOYLADENOSINE BIOSYNTHESIS PROTEIN TSAE"/>
    <property type="match status" value="1"/>
</dbReference>
<sequence>MTDINPAQDSIDITLRGVKATQELAQNLARLARRGDAIALYGPMGAGKTTFARAFIQAWSGREEEVLSPAFSMVHVYEYLDGDIYHFDFKRLDEAEKAFELGIEEAFAHGLSLIESPERLGSHLPRHRLDITLRPASRGKTIREACLTGHGDWQERLRESGHA</sequence>
<reference evidence="11 12" key="1">
    <citation type="submission" date="2019-03" db="EMBL/GenBank/DDBJ databases">
        <title>Genomic Encyclopedia of Type Strains, Phase IV (KMG-IV): sequencing the most valuable type-strain genomes for metagenomic binning, comparative biology and taxonomic classification.</title>
        <authorList>
            <person name="Goeker M."/>
        </authorList>
    </citation>
    <scope>NUCLEOTIDE SEQUENCE [LARGE SCALE GENOMIC DNA]</scope>
    <source>
        <strain evidence="11 12">DSM 101688</strain>
    </source>
</reference>
<evidence type="ECO:0000256" key="8">
    <source>
        <dbReference type="ARBA" id="ARBA00022840"/>
    </source>
</evidence>
<dbReference type="Gene3D" id="3.40.50.300">
    <property type="entry name" value="P-loop containing nucleotide triphosphate hydrolases"/>
    <property type="match status" value="1"/>
</dbReference>
<evidence type="ECO:0000256" key="1">
    <source>
        <dbReference type="ARBA" id="ARBA00004496"/>
    </source>
</evidence>
<dbReference type="InterPro" id="IPR027417">
    <property type="entry name" value="P-loop_NTPase"/>
</dbReference>
<dbReference type="PANTHER" id="PTHR33540:SF2">
    <property type="entry name" value="TRNA THREONYLCARBAMOYLADENOSINE BIOSYNTHESIS PROTEIN TSAE"/>
    <property type="match status" value="1"/>
</dbReference>
<evidence type="ECO:0000256" key="2">
    <source>
        <dbReference type="ARBA" id="ARBA00007599"/>
    </source>
</evidence>
<dbReference type="NCBIfam" id="TIGR00150">
    <property type="entry name" value="T6A_YjeE"/>
    <property type="match status" value="1"/>
</dbReference>
<evidence type="ECO:0000256" key="9">
    <source>
        <dbReference type="ARBA" id="ARBA00022842"/>
    </source>
</evidence>
<evidence type="ECO:0000256" key="5">
    <source>
        <dbReference type="ARBA" id="ARBA00022694"/>
    </source>
</evidence>
<organism evidence="11 12">
    <name type="scientific">Varunaivibrio sulfuroxidans</name>
    <dbReference type="NCBI Taxonomy" id="1773489"/>
    <lineage>
        <taxon>Bacteria</taxon>
        <taxon>Pseudomonadati</taxon>
        <taxon>Pseudomonadota</taxon>
        <taxon>Alphaproteobacteria</taxon>
        <taxon>Rhodospirillales</taxon>
        <taxon>Magnetovibrionaceae</taxon>
        <taxon>Varunaivibrio</taxon>
    </lineage>
</organism>
<dbReference type="InterPro" id="IPR003442">
    <property type="entry name" value="T6A_TsaE"/>
</dbReference>
<keyword evidence="9" id="KW-0460">Magnesium</keyword>
<evidence type="ECO:0000313" key="11">
    <source>
        <dbReference type="EMBL" id="TCS61645.1"/>
    </source>
</evidence>
<evidence type="ECO:0000256" key="3">
    <source>
        <dbReference type="ARBA" id="ARBA00019010"/>
    </source>
</evidence>
<dbReference type="GO" id="GO:0002949">
    <property type="term" value="P:tRNA threonylcarbamoyladenosine modification"/>
    <property type="evidence" value="ECO:0007669"/>
    <property type="project" value="InterPro"/>
</dbReference>
<keyword evidence="5" id="KW-0819">tRNA processing</keyword>
<keyword evidence="8" id="KW-0067">ATP-binding</keyword>
<gene>
    <name evidence="11" type="ORF">EDD55_10754</name>
</gene>
<dbReference type="OrthoDB" id="9800307at2"/>
<proteinExistence type="inferred from homology"/>
<dbReference type="Pfam" id="PF02367">
    <property type="entry name" value="TsaE"/>
    <property type="match status" value="1"/>
</dbReference>
<evidence type="ECO:0000256" key="7">
    <source>
        <dbReference type="ARBA" id="ARBA00022741"/>
    </source>
</evidence>
<evidence type="ECO:0000256" key="10">
    <source>
        <dbReference type="ARBA" id="ARBA00032441"/>
    </source>
</evidence>
<keyword evidence="7" id="KW-0547">Nucleotide-binding</keyword>
<keyword evidence="4" id="KW-0963">Cytoplasm</keyword>
<dbReference type="Proteomes" id="UP000295304">
    <property type="component" value="Unassembled WGS sequence"/>
</dbReference>
<dbReference type="EMBL" id="SLZW01000007">
    <property type="protein sequence ID" value="TCS61645.1"/>
    <property type="molecule type" value="Genomic_DNA"/>
</dbReference>
<dbReference type="GO" id="GO:0005737">
    <property type="term" value="C:cytoplasm"/>
    <property type="evidence" value="ECO:0007669"/>
    <property type="project" value="UniProtKB-SubCell"/>
</dbReference>
<dbReference type="SUPFAM" id="SSF52540">
    <property type="entry name" value="P-loop containing nucleoside triphosphate hydrolases"/>
    <property type="match status" value="1"/>
</dbReference>
<comment type="subcellular location">
    <subcellularLocation>
        <location evidence="1">Cytoplasm</location>
    </subcellularLocation>
</comment>
<keyword evidence="12" id="KW-1185">Reference proteome</keyword>
<keyword evidence="6" id="KW-0479">Metal-binding</keyword>
<protein>
    <recommendedName>
        <fullName evidence="3">tRNA threonylcarbamoyladenosine biosynthesis protein TsaE</fullName>
    </recommendedName>
    <alternativeName>
        <fullName evidence="10">t(6)A37 threonylcarbamoyladenosine biosynthesis protein TsaE</fullName>
    </alternativeName>
</protein>
<dbReference type="GO" id="GO:0046872">
    <property type="term" value="F:metal ion binding"/>
    <property type="evidence" value="ECO:0007669"/>
    <property type="project" value="UniProtKB-KW"/>
</dbReference>
<evidence type="ECO:0000256" key="4">
    <source>
        <dbReference type="ARBA" id="ARBA00022490"/>
    </source>
</evidence>
<dbReference type="RefSeq" id="WP_132939361.1">
    <property type="nucleotide sequence ID" value="NZ_CP119676.1"/>
</dbReference>